<sequence>MILTLTNLLLLAAVLVFWLLPYANIVSSTLRIDALRASMRALSLRLGVDLHHLSLNLESRGLALVLRIRQIYDAVAIWCARTPDSQMIKMLEKLATQLVTENRLEFLNLIDAAKAENVATIKEALAAVGSGQRDLGNIIHDALGKLDADLAAQISSDIKERASVIARSNRALCSPLVLGFERMDRQVGLLSLQIESIEKHQGERDALELVAHKMRVNLANNRATELSDLRRMSEEVNTKLVDLTSTQNMQAKECVVNTTDIARLRKSQALRDTSWASLRRRIDTFDFDIQGLSRQLESDGFEQQAQKITALDFQVAHLAEGVQNMTDTFENLLKVVATRQEPASSDSSKMPMAELVLTVFGSSGFKLARDMDDHFHDFDMRTPLLALEATDSSIPEVNAMYIQLLPQPGVPEQDRAM</sequence>
<protein>
    <submittedName>
        <fullName evidence="1">Uncharacterized protein</fullName>
    </submittedName>
</protein>
<comment type="caution">
    <text evidence="1">The sequence shown here is derived from an EMBL/GenBank/DDBJ whole genome shotgun (WGS) entry which is preliminary data.</text>
</comment>
<organism evidence="1 2">
    <name type="scientific">Mycena metata</name>
    <dbReference type="NCBI Taxonomy" id="1033252"/>
    <lineage>
        <taxon>Eukaryota</taxon>
        <taxon>Fungi</taxon>
        <taxon>Dikarya</taxon>
        <taxon>Basidiomycota</taxon>
        <taxon>Agaricomycotina</taxon>
        <taxon>Agaricomycetes</taxon>
        <taxon>Agaricomycetidae</taxon>
        <taxon>Agaricales</taxon>
        <taxon>Marasmiineae</taxon>
        <taxon>Mycenaceae</taxon>
        <taxon>Mycena</taxon>
    </lineage>
</organism>
<proteinExistence type="predicted"/>
<reference evidence="1" key="1">
    <citation type="submission" date="2023-03" db="EMBL/GenBank/DDBJ databases">
        <title>Massive genome expansion in bonnet fungi (Mycena s.s.) driven by repeated elements and novel gene families across ecological guilds.</title>
        <authorList>
            <consortium name="Lawrence Berkeley National Laboratory"/>
            <person name="Harder C.B."/>
            <person name="Miyauchi S."/>
            <person name="Viragh M."/>
            <person name="Kuo A."/>
            <person name="Thoen E."/>
            <person name="Andreopoulos B."/>
            <person name="Lu D."/>
            <person name="Skrede I."/>
            <person name="Drula E."/>
            <person name="Henrissat B."/>
            <person name="Morin E."/>
            <person name="Kohler A."/>
            <person name="Barry K."/>
            <person name="LaButti K."/>
            <person name="Morin E."/>
            <person name="Salamov A."/>
            <person name="Lipzen A."/>
            <person name="Mereny Z."/>
            <person name="Hegedus B."/>
            <person name="Baldrian P."/>
            <person name="Stursova M."/>
            <person name="Weitz H."/>
            <person name="Taylor A."/>
            <person name="Grigoriev I.V."/>
            <person name="Nagy L.G."/>
            <person name="Martin F."/>
            <person name="Kauserud H."/>
        </authorList>
    </citation>
    <scope>NUCLEOTIDE SEQUENCE</scope>
    <source>
        <strain evidence="1">CBHHK182m</strain>
    </source>
</reference>
<dbReference type="Proteomes" id="UP001215598">
    <property type="component" value="Unassembled WGS sequence"/>
</dbReference>
<evidence type="ECO:0000313" key="1">
    <source>
        <dbReference type="EMBL" id="KAJ7715398.1"/>
    </source>
</evidence>
<accession>A0AAD7MFT4</accession>
<name>A0AAD7MFT4_9AGAR</name>
<gene>
    <name evidence="1" type="ORF">B0H16DRAFT_1477453</name>
</gene>
<dbReference type="EMBL" id="JARKIB010000309">
    <property type="protein sequence ID" value="KAJ7715398.1"/>
    <property type="molecule type" value="Genomic_DNA"/>
</dbReference>
<evidence type="ECO:0000313" key="2">
    <source>
        <dbReference type="Proteomes" id="UP001215598"/>
    </source>
</evidence>
<dbReference type="AlphaFoldDB" id="A0AAD7MFT4"/>
<keyword evidence="2" id="KW-1185">Reference proteome</keyword>